<proteinExistence type="predicted"/>
<feature type="compositionally biased region" description="Basic residues" evidence="1">
    <location>
        <begin position="39"/>
        <end position="50"/>
    </location>
</feature>
<feature type="domain" description="Tyrosine-protein phosphatase" evidence="2">
    <location>
        <begin position="140"/>
        <end position="372"/>
    </location>
</feature>
<dbReference type="InterPro" id="IPR052782">
    <property type="entry name" value="Oocyte-zygote_transition_reg"/>
</dbReference>
<protein>
    <submittedName>
        <fullName evidence="5">Tyrosine-protein phosphatase domain-containing protein</fullName>
    </submittedName>
</protein>
<dbReference type="Pfam" id="PF00102">
    <property type="entry name" value="Y_phosphatase"/>
    <property type="match status" value="1"/>
</dbReference>
<name>A0A1I7TDM0_9PELO</name>
<dbReference type="STRING" id="1561998.A0A1I7TDM0"/>
<feature type="domain" description="Tyrosine specific protein phosphatases" evidence="3">
    <location>
        <begin position="291"/>
        <end position="363"/>
    </location>
</feature>
<dbReference type="PANTHER" id="PTHR46163:SF24">
    <property type="entry name" value="PROTEIN-TYROSINE PHOSPHATASE CATALYTIC DOMAIN-CONTAINING PROTEIN-RELATED"/>
    <property type="match status" value="1"/>
</dbReference>
<dbReference type="Proteomes" id="UP000095282">
    <property type="component" value="Unplaced"/>
</dbReference>
<dbReference type="SMART" id="SM00404">
    <property type="entry name" value="PTPc_motif"/>
    <property type="match status" value="1"/>
</dbReference>
<dbReference type="SUPFAM" id="SSF52799">
    <property type="entry name" value="(Phosphotyrosine protein) phosphatases II"/>
    <property type="match status" value="1"/>
</dbReference>
<dbReference type="GO" id="GO:0004725">
    <property type="term" value="F:protein tyrosine phosphatase activity"/>
    <property type="evidence" value="ECO:0007669"/>
    <property type="project" value="InterPro"/>
</dbReference>
<feature type="region of interest" description="Disordered" evidence="1">
    <location>
        <begin position="402"/>
        <end position="424"/>
    </location>
</feature>
<organism evidence="4 5">
    <name type="scientific">Caenorhabditis tropicalis</name>
    <dbReference type="NCBI Taxonomy" id="1561998"/>
    <lineage>
        <taxon>Eukaryota</taxon>
        <taxon>Metazoa</taxon>
        <taxon>Ecdysozoa</taxon>
        <taxon>Nematoda</taxon>
        <taxon>Chromadorea</taxon>
        <taxon>Rhabditida</taxon>
        <taxon>Rhabditina</taxon>
        <taxon>Rhabditomorpha</taxon>
        <taxon>Rhabditoidea</taxon>
        <taxon>Rhabditidae</taxon>
        <taxon>Peloderinae</taxon>
        <taxon>Caenorhabditis</taxon>
    </lineage>
</organism>
<dbReference type="Gene3D" id="3.90.190.10">
    <property type="entry name" value="Protein tyrosine phosphatase superfamily"/>
    <property type="match status" value="1"/>
</dbReference>
<dbReference type="AlphaFoldDB" id="A0A1I7TDM0"/>
<dbReference type="InterPro" id="IPR000242">
    <property type="entry name" value="PTP_cat"/>
</dbReference>
<dbReference type="SMART" id="SM00194">
    <property type="entry name" value="PTPc"/>
    <property type="match status" value="1"/>
</dbReference>
<evidence type="ECO:0000259" key="3">
    <source>
        <dbReference type="PROSITE" id="PS50056"/>
    </source>
</evidence>
<dbReference type="PANTHER" id="PTHR46163">
    <property type="entry name" value="TYROSINE-PROTEIN PHOSPHATASE-RELATED"/>
    <property type="match status" value="1"/>
</dbReference>
<evidence type="ECO:0000256" key="1">
    <source>
        <dbReference type="SAM" id="MobiDB-lite"/>
    </source>
</evidence>
<feature type="region of interest" description="Disordered" evidence="1">
    <location>
        <begin position="1"/>
        <end position="83"/>
    </location>
</feature>
<evidence type="ECO:0000313" key="5">
    <source>
        <dbReference type="WBParaSite" id="Csp11.Scaffold586.g4889.t2"/>
    </source>
</evidence>
<keyword evidence="4" id="KW-1185">Reference proteome</keyword>
<evidence type="ECO:0000313" key="4">
    <source>
        <dbReference type="Proteomes" id="UP000095282"/>
    </source>
</evidence>
<evidence type="ECO:0000259" key="2">
    <source>
        <dbReference type="PROSITE" id="PS50055"/>
    </source>
</evidence>
<reference evidence="5" key="1">
    <citation type="submission" date="2016-11" db="UniProtKB">
        <authorList>
            <consortium name="WormBaseParasite"/>
        </authorList>
    </citation>
    <scope>IDENTIFICATION</scope>
</reference>
<sequence>MSKNNENKNLDSNTFEEAETKKHQVNARIRHAQDAVQKPVRKPSTKKKKASLVAKSPAASPRKKQLKGTSPRGKTASKEKEQKIKTITETEEEEVSERRYVKFIDQIVFIENSISLNMYYLTHLLNLAKSAESFEAFTRNTNKNRNPDVCCIDKTRVKLMDPSIEYYIHANHIRFAQLNRTYIATQHPLPNTLNDFWAMIADQKVESIVSLTHSMNSQESFPIFYPNKTDTVRNFGQFFVRCRTVIPPKTKYGCTEYRLELVIQREKEERFNVRIYHYQYWIKNTVPASPKVILNIVRKLGRKRNQGPIVVQCETGVNQSAEVIYVDAMCSLLSINMDANFDTIFRQLRKQKAESMTQRLHFLHSIFTVLEFVKSRFKLPGAILSQIESIQFAISKDFRYNSSSEPQDELRSPTIDELLDNERN</sequence>
<dbReference type="PROSITE" id="PS50055">
    <property type="entry name" value="TYR_PHOSPHATASE_PTP"/>
    <property type="match status" value="1"/>
</dbReference>
<dbReference type="InterPro" id="IPR000387">
    <property type="entry name" value="Tyr_Pase_dom"/>
</dbReference>
<dbReference type="InterPro" id="IPR003595">
    <property type="entry name" value="Tyr_Pase_cat"/>
</dbReference>
<dbReference type="CDD" id="cd00047">
    <property type="entry name" value="PTPc"/>
    <property type="match status" value="1"/>
</dbReference>
<dbReference type="PROSITE" id="PS50056">
    <property type="entry name" value="TYR_PHOSPHATASE_2"/>
    <property type="match status" value="1"/>
</dbReference>
<dbReference type="PRINTS" id="PR00700">
    <property type="entry name" value="PRTYPHPHTASE"/>
</dbReference>
<dbReference type="WBParaSite" id="Csp11.Scaffold586.g4889.t2">
    <property type="protein sequence ID" value="Csp11.Scaffold586.g4889.t2"/>
    <property type="gene ID" value="Csp11.Scaffold586.g4889"/>
</dbReference>
<accession>A0A1I7TDM0</accession>
<dbReference type="InterPro" id="IPR029021">
    <property type="entry name" value="Prot-tyrosine_phosphatase-like"/>
</dbReference>